<dbReference type="EMBL" id="FOIJ01000001">
    <property type="protein sequence ID" value="SES93993.1"/>
    <property type="molecule type" value="Genomic_DNA"/>
</dbReference>
<protein>
    <submittedName>
        <fullName evidence="1">Uncharacterized protein</fullName>
    </submittedName>
</protein>
<accession>A0A1I0AIF1</accession>
<dbReference type="Proteomes" id="UP000199181">
    <property type="component" value="Unassembled WGS sequence"/>
</dbReference>
<reference evidence="2" key="1">
    <citation type="submission" date="2016-10" db="EMBL/GenBank/DDBJ databases">
        <authorList>
            <person name="Varghese N."/>
            <person name="Submissions S."/>
        </authorList>
    </citation>
    <scope>NUCLEOTIDE SEQUENCE [LARGE SCALE GENOMIC DNA]</scope>
    <source>
        <strain evidence="2">DSM 16858</strain>
    </source>
</reference>
<dbReference type="RefSeq" id="WP_177233469.1">
    <property type="nucleotide sequence ID" value="NZ_FOIJ01000001.1"/>
</dbReference>
<name>A0A1I0AIF1_9BACT</name>
<keyword evidence="2" id="KW-1185">Reference proteome</keyword>
<sequence>MTKTHAKKTRSKKANQFISALVKDSTQGPIDICKICSFCMFCNLCRIGSK</sequence>
<gene>
    <name evidence="1" type="ORF">SAMN05443639_101698</name>
</gene>
<proteinExistence type="predicted"/>
<organism evidence="1 2">
    <name type="scientific">Stigmatella erecta</name>
    <dbReference type="NCBI Taxonomy" id="83460"/>
    <lineage>
        <taxon>Bacteria</taxon>
        <taxon>Pseudomonadati</taxon>
        <taxon>Myxococcota</taxon>
        <taxon>Myxococcia</taxon>
        <taxon>Myxococcales</taxon>
        <taxon>Cystobacterineae</taxon>
        <taxon>Archangiaceae</taxon>
        <taxon>Stigmatella</taxon>
    </lineage>
</organism>
<dbReference type="AlphaFoldDB" id="A0A1I0AIF1"/>
<evidence type="ECO:0000313" key="1">
    <source>
        <dbReference type="EMBL" id="SES93993.1"/>
    </source>
</evidence>
<evidence type="ECO:0000313" key="2">
    <source>
        <dbReference type="Proteomes" id="UP000199181"/>
    </source>
</evidence>